<organism evidence="1 2">
    <name type="scientific">Companilactobacillus baiquanensis</name>
    <dbReference type="NCBI Taxonomy" id="2486005"/>
    <lineage>
        <taxon>Bacteria</taxon>
        <taxon>Bacillati</taxon>
        <taxon>Bacillota</taxon>
        <taxon>Bacilli</taxon>
        <taxon>Lactobacillales</taxon>
        <taxon>Lactobacillaceae</taxon>
        <taxon>Companilactobacillus</taxon>
    </lineage>
</organism>
<reference evidence="2" key="1">
    <citation type="journal article" date="2019" name="Int. J. Syst. Evol. Microbiol.">
        <title>The Global Catalogue of Microorganisms (GCM) 10K type strain sequencing project: providing services to taxonomists for standard genome sequencing and annotation.</title>
        <authorList>
            <consortium name="The Broad Institute Genomics Platform"/>
            <consortium name="The Broad Institute Genome Sequencing Center for Infectious Disease"/>
            <person name="Wu L."/>
            <person name="Ma J."/>
        </authorList>
    </citation>
    <scope>NUCLEOTIDE SEQUENCE [LARGE SCALE GENOMIC DNA]</scope>
    <source>
        <strain evidence="2">CCM 8895</strain>
    </source>
</reference>
<protein>
    <submittedName>
        <fullName evidence="1">Uncharacterized protein</fullName>
    </submittedName>
</protein>
<proteinExistence type="predicted"/>
<name>A0ABW1UUZ8_9LACO</name>
<dbReference type="EMBL" id="JBHSSN010000014">
    <property type="protein sequence ID" value="MFC6323546.1"/>
    <property type="molecule type" value="Genomic_DNA"/>
</dbReference>
<evidence type="ECO:0000313" key="1">
    <source>
        <dbReference type="EMBL" id="MFC6323546.1"/>
    </source>
</evidence>
<dbReference type="RefSeq" id="WP_125592513.1">
    <property type="nucleotide sequence ID" value="NZ_JBHSSN010000014.1"/>
</dbReference>
<evidence type="ECO:0000313" key="2">
    <source>
        <dbReference type="Proteomes" id="UP001596186"/>
    </source>
</evidence>
<gene>
    <name evidence="1" type="ORF">ACFP1F_07340</name>
</gene>
<comment type="caution">
    <text evidence="1">The sequence shown here is derived from an EMBL/GenBank/DDBJ whole genome shotgun (WGS) entry which is preliminary data.</text>
</comment>
<sequence length="96" mass="11104">MEYEDLTTLKSALSGLYSTLDMSRKCDKMAAEKIRDTYLRLDDKDFLNDNTMSSLKAYLDQLSITEGLEFNQEASKYIQEIEDSLINLERSLGKIY</sequence>
<accession>A0ABW1UUZ8</accession>
<keyword evidence="2" id="KW-1185">Reference proteome</keyword>
<dbReference type="Proteomes" id="UP001596186">
    <property type="component" value="Unassembled WGS sequence"/>
</dbReference>